<keyword evidence="11" id="KW-1185">Reference proteome</keyword>
<feature type="domain" description="Ammonium transporter AmtB-like" evidence="9">
    <location>
        <begin position="64"/>
        <end position="461"/>
    </location>
</feature>
<evidence type="ECO:0000256" key="6">
    <source>
        <dbReference type="ARBA" id="ARBA00023136"/>
    </source>
</evidence>
<dbReference type="InterPro" id="IPR024041">
    <property type="entry name" value="NH4_transpt_AmtB-like_dom"/>
</dbReference>
<reference evidence="10 11" key="1">
    <citation type="journal article" date="2015" name="Proc. Natl. Acad. Sci. U.S.A.">
        <title>Expanded metabolic versatility of ubiquitous nitrite-oxidizing bacteria from the genus Nitrospira.</title>
        <authorList>
            <person name="Koch H."/>
            <person name="Lucker S."/>
            <person name="Albertsen M."/>
            <person name="Kitzinger K."/>
            <person name="Herbold C."/>
            <person name="Spieck E."/>
            <person name="Nielsen P.H."/>
            <person name="Wagner M."/>
            <person name="Daims H."/>
        </authorList>
    </citation>
    <scope>NUCLEOTIDE SEQUENCE [LARGE SCALE GENOMIC DNA]</scope>
    <source>
        <strain evidence="10 11">NSP M-1</strain>
    </source>
</reference>
<dbReference type="Gene3D" id="1.10.3430.10">
    <property type="entry name" value="Ammonium transporter AmtB like domains"/>
    <property type="match status" value="1"/>
</dbReference>
<feature type="transmembrane region" description="Helical" evidence="8">
    <location>
        <begin position="184"/>
        <end position="206"/>
    </location>
</feature>
<keyword evidence="5 8" id="KW-1133">Transmembrane helix</keyword>
<feature type="transmembrane region" description="Helical" evidence="8">
    <location>
        <begin position="339"/>
        <end position="358"/>
    </location>
</feature>
<dbReference type="GO" id="GO:0005886">
    <property type="term" value="C:plasma membrane"/>
    <property type="evidence" value="ECO:0007669"/>
    <property type="project" value="UniProtKB-SubCell"/>
</dbReference>
<dbReference type="SUPFAM" id="SSF111352">
    <property type="entry name" value="Ammonium transporter"/>
    <property type="match status" value="1"/>
</dbReference>
<comment type="subcellular location">
    <subcellularLocation>
        <location evidence="8">Cell membrane</location>
        <topology evidence="8">Multi-pass membrane protein</topology>
    </subcellularLocation>
    <subcellularLocation>
        <location evidence="1">Membrane</location>
        <topology evidence="1">Multi-pass membrane protein</topology>
    </subcellularLocation>
</comment>
<dbReference type="PANTHER" id="PTHR43029:SF10">
    <property type="entry name" value="AMMONIUM TRANSPORTER MEP2"/>
    <property type="match status" value="1"/>
</dbReference>
<feature type="transmembrane region" description="Helical" evidence="8">
    <location>
        <begin position="98"/>
        <end position="120"/>
    </location>
</feature>
<evidence type="ECO:0000256" key="2">
    <source>
        <dbReference type="ARBA" id="ARBA00005887"/>
    </source>
</evidence>
<proteinExistence type="inferred from homology"/>
<dbReference type="STRING" id="42253.NITMOv2_1275"/>
<name>A0A0K2G9S4_NITMO</name>
<evidence type="ECO:0000313" key="11">
    <source>
        <dbReference type="Proteomes" id="UP000069205"/>
    </source>
</evidence>
<evidence type="ECO:0000256" key="7">
    <source>
        <dbReference type="ARBA" id="ARBA00023177"/>
    </source>
</evidence>
<evidence type="ECO:0000256" key="4">
    <source>
        <dbReference type="ARBA" id="ARBA00022692"/>
    </source>
</evidence>
<accession>A0A0K2G9S4</accession>
<dbReference type="PROSITE" id="PS01219">
    <property type="entry name" value="AMMONIUM_TRANSP"/>
    <property type="match status" value="1"/>
</dbReference>
<protein>
    <recommendedName>
        <fullName evidence="8">Ammonium transporter</fullName>
    </recommendedName>
</protein>
<dbReference type="Pfam" id="PF00909">
    <property type="entry name" value="Ammonium_transp"/>
    <property type="match status" value="1"/>
</dbReference>
<keyword evidence="6 8" id="KW-0472">Membrane</keyword>
<organism evidence="10 11">
    <name type="scientific">Nitrospira moscoviensis</name>
    <dbReference type="NCBI Taxonomy" id="42253"/>
    <lineage>
        <taxon>Bacteria</taxon>
        <taxon>Pseudomonadati</taxon>
        <taxon>Nitrospirota</taxon>
        <taxon>Nitrospiria</taxon>
        <taxon>Nitrospirales</taxon>
        <taxon>Nitrospiraceae</taxon>
        <taxon>Nitrospira</taxon>
    </lineage>
</organism>
<dbReference type="GO" id="GO:0008519">
    <property type="term" value="F:ammonium channel activity"/>
    <property type="evidence" value="ECO:0007669"/>
    <property type="project" value="InterPro"/>
</dbReference>
<evidence type="ECO:0000256" key="3">
    <source>
        <dbReference type="ARBA" id="ARBA00022448"/>
    </source>
</evidence>
<keyword evidence="3 8" id="KW-0813">Transport</keyword>
<sequence length="462" mass="47367">MTGAFLFLCRGEDSESRVGKEDVTVAWGQTIGRALVLVCLGESMARAQEAVVPARATIDGADTAWVLVSSALVLAMIVPGLALFYGGLVRSKNVLGTIMHSLVILCLVSLLWVLAGYSLAFGPDTGGMIGGLDWVGLEGVGTAPHATYGPTIPHQAFMVFQLMFAAVTPALITGAFAERMKFGALMLFAGLWSLWVYAPIAHWLWGGGWLAGLGALDFAGGAVVHLSSGVSALVCALVLGTRHGYGTDYMAPHNLPMTLLGTGLLWFGWFGFNAGSALGANEVAVVAVVATHTAAVSGALMWLAVEWIHRGTPTVLGVASGAVAGLATVTPAAGYIGPFSALVIGLMAGGLSYAAIISKGKFGYDDSLDVVGIHGVGGVVGLLAVGFFASKAVNSSGADGLFFGSAGLLGAQALTVAAVGLFSAGMTFVILKVVDRTVGLRVTAEEESMGLDLSQHNERAYS</sequence>
<feature type="transmembrane region" description="Helical" evidence="8">
    <location>
        <begin position="218"/>
        <end position="239"/>
    </location>
</feature>
<dbReference type="Proteomes" id="UP000069205">
    <property type="component" value="Chromosome"/>
</dbReference>
<feature type="transmembrane region" description="Helical" evidence="8">
    <location>
        <begin position="251"/>
        <end position="272"/>
    </location>
</feature>
<feature type="transmembrane region" description="Helical" evidence="8">
    <location>
        <begin position="315"/>
        <end position="333"/>
    </location>
</feature>
<keyword evidence="7 8" id="KW-0924">Ammonia transport</keyword>
<keyword evidence="4 8" id="KW-0812">Transmembrane</keyword>
<evidence type="ECO:0000313" key="10">
    <source>
        <dbReference type="EMBL" id="ALA57703.1"/>
    </source>
</evidence>
<dbReference type="PATRIC" id="fig|42253.5.peg.1256"/>
<dbReference type="KEGG" id="nmv:NITMOv2_1275"/>
<dbReference type="PANTHER" id="PTHR43029">
    <property type="entry name" value="AMMONIUM TRANSPORTER MEP2"/>
    <property type="match status" value="1"/>
</dbReference>
<evidence type="ECO:0000256" key="5">
    <source>
        <dbReference type="ARBA" id="ARBA00022989"/>
    </source>
</evidence>
<dbReference type="EMBL" id="CP011801">
    <property type="protein sequence ID" value="ALA57703.1"/>
    <property type="molecule type" value="Genomic_DNA"/>
</dbReference>
<evidence type="ECO:0000256" key="1">
    <source>
        <dbReference type="ARBA" id="ARBA00004141"/>
    </source>
</evidence>
<feature type="transmembrane region" description="Helical" evidence="8">
    <location>
        <begin position="156"/>
        <end position="177"/>
    </location>
</feature>
<dbReference type="InterPro" id="IPR029020">
    <property type="entry name" value="Ammonium/urea_transptr"/>
</dbReference>
<feature type="transmembrane region" description="Helical" evidence="8">
    <location>
        <begin position="409"/>
        <end position="431"/>
    </location>
</feature>
<feature type="transmembrane region" description="Helical" evidence="8">
    <location>
        <begin position="284"/>
        <end position="303"/>
    </location>
</feature>
<dbReference type="InterPro" id="IPR018047">
    <property type="entry name" value="Ammonium_transpt_CS"/>
</dbReference>
<comment type="similarity">
    <text evidence="2 8">Belongs to the ammonia transporter channel (TC 1.A.11.2) family.</text>
</comment>
<dbReference type="NCBIfam" id="TIGR00836">
    <property type="entry name" value="amt"/>
    <property type="match status" value="1"/>
</dbReference>
<dbReference type="AlphaFoldDB" id="A0A0K2G9S4"/>
<gene>
    <name evidence="10" type="primary">amtB</name>
    <name evidence="10" type="ORF">NITMOv2_1275</name>
</gene>
<dbReference type="InterPro" id="IPR001905">
    <property type="entry name" value="Ammonium_transpt"/>
</dbReference>
<feature type="transmembrane region" description="Helical" evidence="8">
    <location>
        <begin position="370"/>
        <end position="389"/>
    </location>
</feature>
<feature type="transmembrane region" description="Helical" evidence="8">
    <location>
        <begin position="64"/>
        <end position="86"/>
    </location>
</feature>
<evidence type="ECO:0000259" key="9">
    <source>
        <dbReference type="Pfam" id="PF00909"/>
    </source>
</evidence>
<evidence type="ECO:0000256" key="8">
    <source>
        <dbReference type="RuleBase" id="RU362002"/>
    </source>
</evidence>